<dbReference type="SUPFAM" id="SSF55347">
    <property type="entry name" value="Glyceraldehyde-3-phosphate dehydrogenase-like, C-terminal domain"/>
    <property type="match status" value="1"/>
</dbReference>
<keyword evidence="3" id="KW-1185">Reference proteome</keyword>
<dbReference type="InterPro" id="IPR000683">
    <property type="entry name" value="Gfo/Idh/MocA-like_OxRdtase_N"/>
</dbReference>
<dbReference type="RefSeq" id="WP_369943233.1">
    <property type="nucleotide sequence ID" value="NZ_JBCLUF010000049.1"/>
</dbReference>
<dbReference type="Pfam" id="PF01408">
    <property type="entry name" value="GFO_IDH_MocA"/>
    <property type="match status" value="1"/>
</dbReference>
<dbReference type="Gene3D" id="3.40.50.720">
    <property type="entry name" value="NAD(P)-binding Rossmann-like Domain"/>
    <property type="match status" value="1"/>
</dbReference>
<organism evidence="2 3">
    <name type="scientific">Ligilactobacillus faecis</name>
    <dbReference type="NCBI Taxonomy" id="762833"/>
    <lineage>
        <taxon>Bacteria</taxon>
        <taxon>Bacillati</taxon>
        <taxon>Bacillota</taxon>
        <taxon>Bacilli</taxon>
        <taxon>Lactobacillales</taxon>
        <taxon>Lactobacillaceae</taxon>
        <taxon>Ligilactobacillus</taxon>
    </lineage>
</organism>
<comment type="caution">
    <text evidence="2">The sequence shown here is derived from an EMBL/GenBank/DDBJ whole genome shotgun (WGS) entry which is preliminary data.</text>
</comment>
<proteinExistence type="predicted"/>
<protein>
    <submittedName>
        <fullName evidence="2">Gfo/Idh/MocA family oxidoreductase</fullName>
    </submittedName>
</protein>
<sequence>MLKLGVIGTNWITDQFILAAEATGEFHLTSIYSRKISTAQAFGSKYLTPIEYFDDLDRFFNEGKFDVVYIASPNSLHYEQSVQAIKAGKHVIVEKPACSNPTEMKHLVKLLRQNSEIFYFEAARHIHSKNFALIKQKLKDLKVKQGANLTYKKYSSRYAEFLAGAEPNIFSLDFSGGALQDLGVYLVYDALSWFGFPGEVNYYPVKLRSGIDGSGTAILSYEDFEVVLNIGKTANSYLPGEIYGEKETLLLDNAAELKKVELVDGAGNVTILSVEPEEQNPMIAEAKAFAKLLRDPGSLENKQIQQDWLALAVEVNQVLYELRKSAQIVFKADREF</sequence>
<name>A0ABV4DVG6_9LACO</name>
<evidence type="ECO:0000259" key="1">
    <source>
        <dbReference type="Pfam" id="PF01408"/>
    </source>
</evidence>
<dbReference type="Proteomes" id="UP001565236">
    <property type="component" value="Unassembled WGS sequence"/>
</dbReference>
<evidence type="ECO:0000313" key="2">
    <source>
        <dbReference type="EMBL" id="MEY8663149.1"/>
    </source>
</evidence>
<accession>A0ABV4DVG6</accession>
<evidence type="ECO:0000313" key="3">
    <source>
        <dbReference type="Proteomes" id="UP001565236"/>
    </source>
</evidence>
<gene>
    <name evidence="2" type="ORF">AALT52_09765</name>
</gene>
<dbReference type="SUPFAM" id="SSF51735">
    <property type="entry name" value="NAD(P)-binding Rossmann-fold domains"/>
    <property type="match status" value="1"/>
</dbReference>
<dbReference type="Gene3D" id="3.30.360.10">
    <property type="entry name" value="Dihydrodipicolinate Reductase, domain 2"/>
    <property type="match status" value="1"/>
</dbReference>
<reference evidence="2 3" key="1">
    <citation type="submission" date="2024-03" db="EMBL/GenBank/DDBJ databases">
        <title>Mouse gut bacterial collection (mGBC) of GemPharmatech.</title>
        <authorList>
            <person name="He Y."/>
            <person name="Dong L."/>
            <person name="Wu D."/>
            <person name="Gao X."/>
            <person name="Lin Z."/>
        </authorList>
    </citation>
    <scope>NUCLEOTIDE SEQUENCE [LARGE SCALE GENOMIC DNA]</scope>
    <source>
        <strain evidence="2 3">15-30</strain>
    </source>
</reference>
<dbReference type="PANTHER" id="PTHR43054:SF1">
    <property type="entry name" value="SCYLLO-INOSITOL 2-DEHYDROGENASE (NADP(+)) IOLU"/>
    <property type="match status" value="1"/>
</dbReference>
<dbReference type="InterPro" id="IPR036291">
    <property type="entry name" value="NAD(P)-bd_dom_sf"/>
</dbReference>
<feature type="domain" description="Gfo/Idh/MocA-like oxidoreductase N-terminal" evidence="1">
    <location>
        <begin position="3"/>
        <end position="118"/>
    </location>
</feature>
<dbReference type="PANTHER" id="PTHR43054">
    <property type="match status" value="1"/>
</dbReference>
<dbReference type="EMBL" id="JBCLUF010000049">
    <property type="protein sequence ID" value="MEY8663149.1"/>
    <property type="molecule type" value="Genomic_DNA"/>
</dbReference>